<protein>
    <submittedName>
        <fullName evidence="2">Uncharacterized protein</fullName>
    </submittedName>
</protein>
<accession>A0A382J970</accession>
<organism evidence="2">
    <name type="scientific">marine metagenome</name>
    <dbReference type="NCBI Taxonomy" id="408172"/>
    <lineage>
        <taxon>unclassified sequences</taxon>
        <taxon>metagenomes</taxon>
        <taxon>ecological metagenomes</taxon>
    </lineage>
</organism>
<name>A0A382J970_9ZZZZ</name>
<keyword evidence="1" id="KW-1133">Transmembrane helix</keyword>
<dbReference type="EMBL" id="UINC01072491">
    <property type="protein sequence ID" value="SVC08169.1"/>
    <property type="molecule type" value="Genomic_DNA"/>
</dbReference>
<feature type="non-terminal residue" evidence="2">
    <location>
        <position position="1"/>
    </location>
</feature>
<evidence type="ECO:0000313" key="2">
    <source>
        <dbReference type="EMBL" id="SVC08169.1"/>
    </source>
</evidence>
<sequence length="319" mass="35982">VESDKRNLQETGKMTGRSQFSFFILSFISIVLASHYDAEAFIQKEYSLQEVLSECSNVLFGTVTEVDPKRMTAKVKPEENLKGETKFGQIKINIGVGQGNFPQQLIRKFKVGEPVIIFYKDEGGRIASVGHIGGIWFQIFAPKRSERSKTWWNFTHIEIYMHRTYKGSTVDFQSHLRQVFAGKIKPKEKKESQSYNLADAPKGAIRVMVLNGSHYDVEFTTLTDFDQVANHKIVYQKTTNRDLPGIEKADLLWIGQGVISNDKYLLTSKQEKKIKAFVKSGGVAIVSGQDSDDGRPCEIGWVPEPIKGIESMGRSDFKA</sequence>
<gene>
    <name evidence="2" type="ORF">METZ01_LOCUS261023</name>
</gene>
<evidence type="ECO:0000256" key="1">
    <source>
        <dbReference type="SAM" id="Phobius"/>
    </source>
</evidence>
<proteinExistence type="predicted"/>
<dbReference type="AlphaFoldDB" id="A0A382J970"/>
<keyword evidence="1" id="KW-0472">Membrane</keyword>
<feature type="transmembrane region" description="Helical" evidence="1">
    <location>
        <begin position="20"/>
        <end position="36"/>
    </location>
</feature>
<feature type="non-terminal residue" evidence="2">
    <location>
        <position position="319"/>
    </location>
</feature>
<reference evidence="2" key="1">
    <citation type="submission" date="2018-05" db="EMBL/GenBank/DDBJ databases">
        <authorList>
            <person name="Lanie J.A."/>
            <person name="Ng W.-L."/>
            <person name="Kazmierczak K.M."/>
            <person name="Andrzejewski T.M."/>
            <person name="Davidsen T.M."/>
            <person name="Wayne K.J."/>
            <person name="Tettelin H."/>
            <person name="Glass J.I."/>
            <person name="Rusch D."/>
            <person name="Podicherti R."/>
            <person name="Tsui H.-C.T."/>
            <person name="Winkler M.E."/>
        </authorList>
    </citation>
    <scope>NUCLEOTIDE SEQUENCE</scope>
</reference>
<keyword evidence="1" id="KW-0812">Transmembrane</keyword>